<dbReference type="InterPro" id="IPR026960">
    <property type="entry name" value="RVT-Znf"/>
</dbReference>
<sequence>MTIHHTPTELELFRTCTIISLGNGQRTRFWHDRWLQGKSPKEIAPDLYKLTWRKNENVAASLTNGQWKRGLRRLSTTEEINQYVELWGLVREVQLGDQPDDIAWRFLANGMYSLSLAFLLQFVGAFTDHDWPRLWASKAENKCMFFGWLFLQNKLWTADRILKHGGQTNATCSLCCSTAETVSQMMATCSYAMQVWNSFAANNYRRLKRWWTSMIGTVGTQASKQTEQAVIYIAWSIWKERCRRVFDSKALNVPQLMALIKQDIHNWHTVHNLWEE</sequence>
<dbReference type="OrthoDB" id="687991at2759"/>
<keyword evidence="3" id="KW-1185">Reference proteome</keyword>
<name>A0A835BDY6_9POAL</name>
<evidence type="ECO:0000313" key="2">
    <source>
        <dbReference type="EMBL" id="KAF8697152.1"/>
    </source>
</evidence>
<comment type="caution">
    <text evidence="2">The sequence shown here is derived from an EMBL/GenBank/DDBJ whole genome shotgun (WGS) entry which is preliminary data.</text>
</comment>
<dbReference type="PANTHER" id="PTHR36617">
    <property type="entry name" value="PROTEIN, PUTATIVE-RELATED"/>
    <property type="match status" value="1"/>
</dbReference>
<evidence type="ECO:0000259" key="1">
    <source>
        <dbReference type="Pfam" id="PF13966"/>
    </source>
</evidence>
<proteinExistence type="predicted"/>
<dbReference type="AlphaFoldDB" id="A0A835BDY6"/>
<dbReference type="PANTHER" id="PTHR36617:SF8">
    <property type="entry name" value="OS10G0457800 PROTEIN"/>
    <property type="match status" value="1"/>
</dbReference>
<dbReference type="Proteomes" id="UP000636709">
    <property type="component" value="Unassembled WGS sequence"/>
</dbReference>
<reference evidence="2" key="1">
    <citation type="submission" date="2020-07" db="EMBL/GenBank/DDBJ databases">
        <title>Genome sequence and genetic diversity analysis of an under-domesticated orphan crop, white fonio (Digitaria exilis).</title>
        <authorList>
            <person name="Bennetzen J.L."/>
            <person name="Chen S."/>
            <person name="Ma X."/>
            <person name="Wang X."/>
            <person name="Yssel A.E.J."/>
            <person name="Chaluvadi S.R."/>
            <person name="Johnson M."/>
            <person name="Gangashetty P."/>
            <person name="Hamidou F."/>
            <person name="Sanogo M.D."/>
            <person name="Zwaenepoel A."/>
            <person name="Wallace J."/>
            <person name="Van De Peer Y."/>
            <person name="Van Deynze A."/>
        </authorList>
    </citation>
    <scope>NUCLEOTIDE SEQUENCE</scope>
    <source>
        <tissue evidence="2">Leaves</tissue>
    </source>
</reference>
<organism evidence="2 3">
    <name type="scientific">Digitaria exilis</name>
    <dbReference type="NCBI Taxonomy" id="1010633"/>
    <lineage>
        <taxon>Eukaryota</taxon>
        <taxon>Viridiplantae</taxon>
        <taxon>Streptophyta</taxon>
        <taxon>Embryophyta</taxon>
        <taxon>Tracheophyta</taxon>
        <taxon>Spermatophyta</taxon>
        <taxon>Magnoliopsida</taxon>
        <taxon>Liliopsida</taxon>
        <taxon>Poales</taxon>
        <taxon>Poaceae</taxon>
        <taxon>PACMAD clade</taxon>
        <taxon>Panicoideae</taxon>
        <taxon>Panicodae</taxon>
        <taxon>Paniceae</taxon>
        <taxon>Anthephorinae</taxon>
        <taxon>Digitaria</taxon>
    </lineage>
</organism>
<accession>A0A835BDY6</accession>
<evidence type="ECO:0000313" key="3">
    <source>
        <dbReference type="Proteomes" id="UP000636709"/>
    </source>
</evidence>
<gene>
    <name evidence="2" type="ORF">HU200_036149</name>
</gene>
<protein>
    <recommendedName>
        <fullName evidence="1">Reverse transcriptase zinc-binding domain-containing protein</fullName>
    </recommendedName>
</protein>
<dbReference type="EMBL" id="JACEFO010001877">
    <property type="protein sequence ID" value="KAF8697152.1"/>
    <property type="molecule type" value="Genomic_DNA"/>
</dbReference>
<dbReference type="Pfam" id="PF13966">
    <property type="entry name" value="zf-RVT"/>
    <property type="match status" value="1"/>
</dbReference>
<feature type="domain" description="Reverse transcriptase zinc-binding" evidence="1">
    <location>
        <begin position="112"/>
        <end position="196"/>
    </location>
</feature>